<dbReference type="PANTHER" id="PTHR44843">
    <property type="entry name" value="METHYLTRANSFERASE"/>
    <property type="match status" value="1"/>
</dbReference>
<organism evidence="2">
    <name type="scientific">Coccolithus braarudii</name>
    <dbReference type="NCBI Taxonomy" id="221442"/>
    <lineage>
        <taxon>Eukaryota</taxon>
        <taxon>Haptista</taxon>
        <taxon>Haptophyta</taxon>
        <taxon>Prymnesiophyceae</taxon>
        <taxon>Coccolithales</taxon>
        <taxon>Coccolithaceae</taxon>
        <taxon>Coccolithus</taxon>
    </lineage>
</organism>
<evidence type="ECO:0008006" key="3">
    <source>
        <dbReference type="Google" id="ProtNLM"/>
    </source>
</evidence>
<gene>
    <name evidence="2" type="ORF">CPEL01642_LOCUS19951</name>
</gene>
<dbReference type="PANTHER" id="PTHR44843:SF14">
    <property type="entry name" value="METHYLTRANSFERASE TYPE 11 DOMAIN-CONTAINING PROTEIN"/>
    <property type="match status" value="1"/>
</dbReference>
<reference evidence="2" key="1">
    <citation type="submission" date="2021-01" db="EMBL/GenBank/DDBJ databases">
        <authorList>
            <person name="Corre E."/>
            <person name="Pelletier E."/>
            <person name="Niang G."/>
            <person name="Scheremetjew M."/>
            <person name="Finn R."/>
            <person name="Kale V."/>
            <person name="Holt S."/>
            <person name="Cochrane G."/>
            <person name="Meng A."/>
            <person name="Brown T."/>
            <person name="Cohen L."/>
        </authorList>
    </citation>
    <scope>NUCLEOTIDE SEQUENCE</scope>
    <source>
        <strain evidence="2">PLY182g</strain>
    </source>
</reference>
<feature type="region of interest" description="Disordered" evidence="1">
    <location>
        <begin position="35"/>
        <end position="63"/>
    </location>
</feature>
<dbReference type="AlphaFoldDB" id="A0A7S0LLT5"/>
<feature type="compositionally biased region" description="Basic residues" evidence="1">
    <location>
        <begin position="35"/>
        <end position="46"/>
    </location>
</feature>
<protein>
    <recommendedName>
        <fullName evidence="3">Methyltransferase FkbM domain-containing protein</fullName>
    </recommendedName>
</protein>
<proteinExistence type="predicted"/>
<accession>A0A7S0LLT5</accession>
<evidence type="ECO:0000313" key="2">
    <source>
        <dbReference type="EMBL" id="CAD8616570.1"/>
    </source>
</evidence>
<dbReference type="EMBL" id="HBEY01041725">
    <property type="protein sequence ID" value="CAD8616570.1"/>
    <property type="molecule type" value="Transcribed_RNA"/>
</dbReference>
<sequence>MAPMLALSSFLACAQNPCLEKGVVCLDPDEGPLHRRTGARRRRGTHWRAGSGRPSASPSTDHACPPINMSHMEDLWPEEHFRGPLHGPRSFFSRIPPHLLARHADFGPCRRKVYIDIGARTFEAGLYEMFKFYPELGGFDEFYLFEAVAGFYKLPPLDELRTLLAPYMPHEAIATFARRHFFFQAFIGARSQPSTVPPTIGLSDFLATTLQLRPADAVVVKMDVEGYEYTIVDTLLADGTFELIDELFVEVHYGHKKMSRMFNWCKKLPLDWWCKYTRDNATDLYQSLRDAGVYAHHWP</sequence>
<evidence type="ECO:0000256" key="1">
    <source>
        <dbReference type="SAM" id="MobiDB-lite"/>
    </source>
</evidence>
<name>A0A7S0LLT5_9EUKA</name>